<proteinExistence type="predicted"/>
<dbReference type="PROSITE" id="PS50106">
    <property type="entry name" value="PDZ"/>
    <property type="match status" value="1"/>
</dbReference>
<dbReference type="InterPro" id="IPR001478">
    <property type="entry name" value="PDZ"/>
</dbReference>
<dbReference type="SUPFAM" id="SSF50494">
    <property type="entry name" value="Trypsin-like serine proteases"/>
    <property type="match status" value="1"/>
</dbReference>
<dbReference type="Gene3D" id="2.40.10.120">
    <property type="match status" value="1"/>
</dbReference>
<reference evidence="4 5" key="1">
    <citation type="journal article" date="2016" name="Nat. Commun.">
        <title>Thousands of microbial genomes shed light on interconnected biogeochemical processes in an aquifer system.</title>
        <authorList>
            <person name="Anantharaman K."/>
            <person name="Brown C.T."/>
            <person name="Hug L.A."/>
            <person name="Sharon I."/>
            <person name="Castelle C.J."/>
            <person name="Probst A.J."/>
            <person name="Thomas B.C."/>
            <person name="Singh A."/>
            <person name="Wilkins M.J."/>
            <person name="Karaoz U."/>
            <person name="Brodie E.L."/>
            <person name="Williams K.H."/>
            <person name="Hubbard S.S."/>
            <person name="Banfield J.F."/>
        </authorList>
    </citation>
    <scope>NUCLEOTIDE SEQUENCE [LARGE SCALE GENOMIC DNA]</scope>
</reference>
<dbReference type="GO" id="GO:0006508">
    <property type="term" value="P:proteolysis"/>
    <property type="evidence" value="ECO:0007669"/>
    <property type="project" value="UniProtKB-KW"/>
</dbReference>
<evidence type="ECO:0000313" key="4">
    <source>
        <dbReference type="EMBL" id="OGD86806.1"/>
    </source>
</evidence>
<dbReference type="Pfam" id="PF13180">
    <property type="entry name" value="PDZ_2"/>
    <property type="match status" value="1"/>
</dbReference>
<dbReference type="SUPFAM" id="SSF50156">
    <property type="entry name" value="PDZ domain-like"/>
    <property type="match status" value="1"/>
</dbReference>
<dbReference type="InterPro" id="IPR051201">
    <property type="entry name" value="Chloro_Bact_Ser_Proteases"/>
</dbReference>
<organism evidence="4 5">
    <name type="scientific">Candidatus Curtissbacteria bacterium RBG_16_39_7</name>
    <dbReference type="NCBI Taxonomy" id="1797707"/>
    <lineage>
        <taxon>Bacteria</taxon>
        <taxon>Candidatus Curtissiibacteriota</taxon>
    </lineage>
</organism>
<evidence type="ECO:0000256" key="2">
    <source>
        <dbReference type="ARBA" id="ARBA00022801"/>
    </source>
</evidence>
<dbReference type="GO" id="GO:0004252">
    <property type="term" value="F:serine-type endopeptidase activity"/>
    <property type="evidence" value="ECO:0007669"/>
    <property type="project" value="InterPro"/>
</dbReference>
<dbReference type="InterPro" id="IPR001940">
    <property type="entry name" value="Peptidase_S1C"/>
</dbReference>
<dbReference type="AlphaFoldDB" id="A0A1F5G4K6"/>
<evidence type="ECO:0000313" key="5">
    <source>
        <dbReference type="Proteomes" id="UP000176628"/>
    </source>
</evidence>
<accession>A0A1F5G4K6</accession>
<dbReference type="PRINTS" id="PR00834">
    <property type="entry name" value="PROTEASES2C"/>
</dbReference>
<dbReference type="PANTHER" id="PTHR43343:SF3">
    <property type="entry name" value="PROTEASE DO-LIKE 8, CHLOROPLASTIC"/>
    <property type="match status" value="1"/>
</dbReference>
<protein>
    <recommendedName>
        <fullName evidence="3">PDZ domain-containing protein</fullName>
    </recommendedName>
</protein>
<dbReference type="Proteomes" id="UP000176628">
    <property type="component" value="Unassembled WGS sequence"/>
</dbReference>
<dbReference type="SMART" id="SM00228">
    <property type="entry name" value="PDZ"/>
    <property type="match status" value="1"/>
</dbReference>
<keyword evidence="1" id="KW-0645">Protease</keyword>
<dbReference type="Gene3D" id="2.30.42.10">
    <property type="match status" value="1"/>
</dbReference>
<dbReference type="InterPro" id="IPR009003">
    <property type="entry name" value="Peptidase_S1_PA"/>
</dbReference>
<gene>
    <name evidence="4" type="ORF">A2Z23_01180</name>
</gene>
<evidence type="ECO:0000259" key="3">
    <source>
        <dbReference type="PROSITE" id="PS50106"/>
    </source>
</evidence>
<sequence>MILILAVLFGISAARITWRLSDQQTSQQDSSQGNQEVKIVSEESVVIDVVKKTSPSVVSIAVERKILDLQPFGFGVPQTRQTESGIGTGFVIREDGLILTNKHVVSEKGKYFAVLKNGSEEKKFEIKQISQDPFNDLAILKIDATGLKPLELGDSGKLQVGQKVIAIGNALGRLDNTVTTGVISGLGRGVSPVDPATGIAEKLSDVIQTDAAINPGNSGGPLLNTGAQVIGVNVAVAGAENIGFALPINVAKSLITDFETTGKISRPFLGIRYTHINRDVALLNDVPEGELVREVVDGTSADKAGVKVGDIITQMDGQKLTEEKGLGDVIRTKKVGDPIKITVWRDGQTLQLSTTLGETPQE</sequence>
<name>A0A1F5G4K6_9BACT</name>
<comment type="caution">
    <text evidence="4">The sequence shown here is derived from an EMBL/GenBank/DDBJ whole genome shotgun (WGS) entry which is preliminary data.</text>
</comment>
<evidence type="ECO:0000256" key="1">
    <source>
        <dbReference type="ARBA" id="ARBA00022670"/>
    </source>
</evidence>
<dbReference type="Pfam" id="PF13365">
    <property type="entry name" value="Trypsin_2"/>
    <property type="match status" value="1"/>
</dbReference>
<dbReference type="InterPro" id="IPR036034">
    <property type="entry name" value="PDZ_sf"/>
</dbReference>
<dbReference type="EMBL" id="MFAV01000006">
    <property type="protein sequence ID" value="OGD86806.1"/>
    <property type="molecule type" value="Genomic_DNA"/>
</dbReference>
<keyword evidence="2" id="KW-0378">Hydrolase</keyword>
<dbReference type="PANTHER" id="PTHR43343">
    <property type="entry name" value="PEPTIDASE S12"/>
    <property type="match status" value="1"/>
</dbReference>
<feature type="domain" description="PDZ" evidence="3">
    <location>
        <begin position="269"/>
        <end position="347"/>
    </location>
</feature>